<evidence type="ECO:0000313" key="2">
    <source>
        <dbReference type="EMBL" id="KEQ28194.1"/>
    </source>
</evidence>
<sequence length="307" mass="36020">MHLVSFVLPAYKAKFLSQAIDSILNQSYANFELIIVDDASPENLEKIVDSYQDARIKYYRNEQNIGGVSLVKQWNFSIQYAKGEYVILAADDDIYHTHFLERCLALADKYPDIELIRSGVEQIDEQNRLIGIDGVLPERCSKYQFLYYWVKGTAFTCIGNYMFKTSALLQKKFIDFPFAFCSDVASTIMMAEKGVANTAEMLFQFRISSIHLSSNKNHLKSKLEATTMFYNWLMNLGYEVPDDKLDEFCYKHTQRNLLYIKCRYDYYNQVIKHLPFSDFYYIRKCTLLSFRDKIVMFLRFSAEKIIK</sequence>
<dbReference type="Gene3D" id="3.90.550.10">
    <property type="entry name" value="Spore Coat Polysaccharide Biosynthesis Protein SpsA, Chain A"/>
    <property type="match status" value="1"/>
</dbReference>
<gene>
    <name evidence="2" type="ORF">N180_00725</name>
</gene>
<dbReference type="InterPro" id="IPR029044">
    <property type="entry name" value="Nucleotide-diphossugar_trans"/>
</dbReference>
<accession>A0A081PBX1</accession>
<dbReference type="PANTHER" id="PTHR22916:SF56">
    <property type="entry name" value="GLYCOSYL TRANSFERASE"/>
    <property type="match status" value="1"/>
</dbReference>
<dbReference type="InterPro" id="IPR001173">
    <property type="entry name" value="Glyco_trans_2-like"/>
</dbReference>
<protein>
    <recommendedName>
        <fullName evidence="1">Glycosyltransferase 2-like domain-containing protein</fullName>
    </recommendedName>
</protein>
<keyword evidence="3" id="KW-1185">Reference proteome</keyword>
<evidence type="ECO:0000259" key="1">
    <source>
        <dbReference type="Pfam" id="PF00535"/>
    </source>
</evidence>
<dbReference type="GO" id="GO:0016758">
    <property type="term" value="F:hexosyltransferase activity"/>
    <property type="evidence" value="ECO:0007669"/>
    <property type="project" value="UniProtKB-ARBA"/>
</dbReference>
<dbReference type="AlphaFoldDB" id="A0A081PBX1"/>
<organism evidence="2 3">
    <name type="scientific">Pedobacter antarcticus 4BY</name>
    <dbReference type="NCBI Taxonomy" id="1358423"/>
    <lineage>
        <taxon>Bacteria</taxon>
        <taxon>Pseudomonadati</taxon>
        <taxon>Bacteroidota</taxon>
        <taxon>Sphingobacteriia</taxon>
        <taxon>Sphingobacteriales</taxon>
        <taxon>Sphingobacteriaceae</taxon>
        <taxon>Pedobacter</taxon>
    </lineage>
</organism>
<dbReference type="EMBL" id="JNFF01000117">
    <property type="protein sequence ID" value="KEQ28194.1"/>
    <property type="molecule type" value="Genomic_DNA"/>
</dbReference>
<reference evidence="2 3" key="1">
    <citation type="journal article" date="1992" name="Int. J. Syst. Bacteriol.">
        <title>Sphingobacterium antarcticus sp. nov. a Psychrotrophic Bacterium from the Soils of Schirmacher Oasis, Antarctica.</title>
        <authorList>
            <person name="Shivaji S."/>
            <person name="Ray M.K."/>
            <person name="Rao N.S."/>
            <person name="Saiserr L."/>
            <person name="Jagannadham M.V."/>
            <person name="Kumar G.S."/>
            <person name="Reddy G."/>
            <person name="Bhargava P.M."/>
        </authorList>
    </citation>
    <scope>NUCLEOTIDE SEQUENCE [LARGE SCALE GENOMIC DNA]</scope>
    <source>
        <strain evidence="2 3">4BY</strain>
    </source>
</reference>
<feature type="domain" description="Glycosyltransferase 2-like" evidence="1">
    <location>
        <begin position="5"/>
        <end position="118"/>
    </location>
</feature>
<dbReference type="Pfam" id="PF00535">
    <property type="entry name" value="Glycos_transf_2"/>
    <property type="match status" value="1"/>
</dbReference>
<dbReference type="SUPFAM" id="SSF53448">
    <property type="entry name" value="Nucleotide-diphospho-sugar transferases"/>
    <property type="match status" value="1"/>
</dbReference>
<dbReference type="Proteomes" id="UP000028007">
    <property type="component" value="Unassembled WGS sequence"/>
</dbReference>
<comment type="caution">
    <text evidence="2">The sequence shown here is derived from an EMBL/GenBank/DDBJ whole genome shotgun (WGS) entry which is preliminary data.</text>
</comment>
<evidence type="ECO:0000313" key="3">
    <source>
        <dbReference type="Proteomes" id="UP000028007"/>
    </source>
</evidence>
<dbReference type="eggNOG" id="COG0463">
    <property type="taxonomic scope" value="Bacteria"/>
</dbReference>
<dbReference type="RefSeq" id="WP_051760289.1">
    <property type="nucleotide sequence ID" value="NZ_JNFF01000117.1"/>
</dbReference>
<dbReference type="OrthoDB" id="9815829at2"/>
<dbReference type="PANTHER" id="PTHR22916">
    <property type="entry name" value="GLYCOSYLTRANSFERASE"/>
    <property type="match status" value="1"/>
</dbReference>
<name>A0A081PBX1_9SPHI</name>
<proteinExistence type="predicted"/>